<protein>
    <submittedName>
        <fullName evidence="2">Uncharacterized protein</fullName>
    </submittedName>
</protein>
<gene>
    <name evidence="2" type="ORF">SMN809_LOCUS24803</name>
</gene>
<accession>A0A8S2T5C7</accession>
<dbReference type="Proteomes" id="UP000676336">
    <property type="component" value="Unassembled WGS sequence"/>
</dbReference>
<dbReference type="AlphaFoldDB" id="A0A8S2T5C7"/>
<sequence length="40" mass="4507">MIDENDINDENKPMDDVSQLPVDETNTEGETTIEAESNRP</sequence>
<dbReference type="EMBL" id="CAJOBI010030520">
    <property type="protein sequence ID" value="CAF4270283.1"/>
    <property type="molecule type" value="Genomic_DNA"/>
</dbReference>
<feature type="non-terminal residue" evidence="2">
    <location>
        <position position="1"/>
    </location>
</feature>
<comment type="caution">
    <text evidence="2">The sequence shown here is derived from an EMBL/GenBank/DDBJ whole genome shotgun (WGS) entry which is preliminary data.</text>
</comment>
<reference evidence="2" key="1">
    <citation type="submission" date="2021-02" db="EMBL/GenBank/DDBJ databases">
        <authorList>
            <person name="Nowell W R."/>
        </authorList>
    </citation>
    <scope>NUCLEOTIDE SEQUENCE</scope>
</reference>
<evidence type="ECO:0000256" key="1">
    <source>
        <dbReference type="SAM" id="MobiDB-lite"/>
    </source>
</evidence>
<proteinExistence type="predicted"/>
<feature type="region of interest" description="Disordered" evidence="1">
    <location>
        <begin position="1"/>
        <end position="40"/>
    </location>
</feature>
<evidence type="ECO:0000313" key="2">
    <source>
        <dbReference type="EMBL" id="CAF4270283.1"/>
    </source>
</evidence>
<name>A0A8S2T5C7_9BILA</name>
<evidence type="ECO:0000313" key="3">
    <source>
        <dbReference type="Proteomes" id="UP000676336"/>
    </source>
</evidence>
<organism evidence="2 3">
    <name type="scientific">Rotaria magnacalcarata</name>
    <dbReference type="NCBI Taxonomy" id="392030"/>
    <lineage>
        <taxon>Eukaryota</taxon>
        <taxon>Metazoa</taxon>
        <taxon>Spiralia</taxon>
        <taxon>Gnathifera</taxon>
        <taxon>Rotifera</taxon>
        <taxon>Eurotatoria</taxon>
        <taxon>Bdelloidea</taxon>
        <taxon>Philodinida</taxon>
        <taxon>Philodinidae</taxon>
        <taxon>Rotaria</taxon>
    </lineage>
</organism>